<evidence type="ECO:0000259" key="2">
    <source>
        <dbReference type="Pfam" id="PF24672"/>
    </source>
</evidence>
<feature type="transmembrane region" description="Helical" evidence="1">
    <location>
        <begin position="351"/>
        <end position="370"/>
    </location>
</feature>
<feature type="transmembrane region" description="Helical" evidence="1">
    <location>
        <begin position="221"/>
        <end position="238"/>
    </location>
</feature>
<feature type="transmembrane region" description="Helical" evidence="1">
    <location>
        <begin position="173"/>
        <end position="191"/>
    </location>
</feature>
<dbReference type="InterPro" id="IPR056071">
    <property type="entry name" value="DUF7654"/>
</dbReference>
<feature type="transmembrane region" description="Helical" evidence="1">
    <location>
        <begin position="500"/>
        <end position="521"/>
    </location>
</feature>
<feature type="transmembrane region" description="Helical" evidence="1">
    <location>
        <begin position="33"/>
        <end position="53"/>
    </location>
</feature>
<feature type="transmembrane region" description="Helical" evidence="1">
    <location>
        <begin position="273"/>
        <end position="295"/>
    </location>
</feature>
<dbReference type="Proteomes" id="UP000293289">
    <property type="component" value="Unassembled WGS sequence"/>
</dbReference>
<dbReference type="Pfam" id="PF24672">
    <property type="entry name" value="DUF7654"/>
    <property type="match status" value="1"/>
</dbReference>
<feature type="transmembrane region" description="Helical" evidence="1">
    <location>
        <begin position="197"/>
        <end position="214"/>
    </location>
</feature>
<feature type="transmembrane region" description="Helical" evidence="1">
    <location>
        <begin position="149"/>
        <end position="168"/>
    </location>
</feature>
<sequence length="673" mass="72509">MSETASPGRLAAWRARFDRWVEPRPDGLPAIRVLVALPLLLAVVGAILVGLSVNGSSSGAFYPELHEGRDPDLIAGAPQLIRTDEWNVQTVWAIAQAEQGLPVENETFPGGMDATIPQDLPRADWSVAFRPHLLGFLVWDVDHAIALKWWLPGLALVAAAYCFAVTILPRRPLLAAAISLGFFLSPFFQWWFLQTTLWPVVWGFVLLTTLVWCLRSATKVVPIVWAGILAYLTVVMAMGIYVPFIVPIVLVCALAAVGAVVDATRGGTRFGRLALRLSPVLVAGVLGSAVTVLWLSEKRETVEAFLGTAYPGERLFPTGRGDLVEVAATLSSSFALALKSGGWLGTNASEASTFFFVGIFLLPVVVWLLVRSRRTMAFPWMLVGASASTVVILAFIFIPGWDAVAHLLFLDRTMPNRLRIGLGFASLVITVILIRELSRDRRPGRVFAGVLAFAFLASQGAIAIALRVTAPGAIDPARYWWLLALVSAAAIYLLARSRAVLGVAAFLLVGVISSATVNPLYRGVLDLRETDASAAVQALDEQADGATWVGMGGRLPTALLLESGVEAFNGFQGAPSESMWGLVDPTGKYEFEWNRLAGVGWTPGTGEPQISNPAPDQIVATFDACSEFAQEHVDFVLVDESVDVESDCLVPVDEFDLAADGELRILEVIPARS</sequence>
<dbReference type="Pfam" id="PF24677">
    <property type="entry name" value="DUF7657"/>
    <property type="match status" value="1"/>
</dbReference>
<feature type="transmembrane region" description="Helical" evidence="1">
    <location>
        <begin position="244"/>
        <end position="261"/>
    </location>
</feature>
<reference evidence="4 5" key="1">
    <citation type="submission" date="2019-02" db="EMBL/GenBank/DDBJ databases">
        <title>Genomic Encyclopedia of Type Strains, Phase IV (KMG-IV): sequencing the most valuable type-strain genomes for metagenomic binning, comparative biology and taxonomic classification.</title>
        <authorList>
            <person name="Goeker M."/>
        </authorList>
    </citation>
    <scope>NUCLEOTIDE SEQUENCE [LARGE SCALE GENOMIC DNA]</scope>
    <source>
        <strain evidence="4 5">DSM 43045</strain>
    </source>
</reference>
<accession>A0A4Q7MMB2</accession>
<organism evidence="4 5">
    <name type="scientific">Agromyces ramosus</name>
    <dbReference type="NCBI Taxonomy" id="33879"/>
    <lineage>
        <taxon>Bacteria</taxon>
        <taxon>Bacillati</taxon>
        <taxon>Actinomycetota</taxon>
        <taxon>Actinomycetes</taxon>
        <taxon>Micrococcales</taxon>
        <taxon>Microbacteriaceae</taxon>
        <taxon>Agromyces</taxon>
    </lineage>
</organism>
<dbReference type="AlphaFoldDB" id="A0A4Q7MMB2"/>
<feature type="transmembrane region" description="Helical" evidence="1">
    <location>
        <begin position="418"/>
        <end position="434"/>
    </location>
</feature>
<evidence type="ECO:0000313" key="4">
    <source>
        <dbReference type="EMBL" id="RZS67912.1"/>
    </source>
</evidence>
<feature type="domain" description="DUF7657" evidence="3">
    <location>
        <begin position="40"/>
        <end position="435"/>
    </location>
</feature>
<dbReference type="EMBL" id="SGWY01000001">
    <property type="protein sequence ID" value="RZS67912.1"/>
    <property type="molecule type" value="Genomic_DNA"/>
</dbReference>
<evidence type="ECO:0000259" key="3">
    <source>
        <dbReference type="Pfam" id="PF24677"/>
    </source>
</evidence>
<feature type="domain" description="DUF7654" evidence="2">
    <location>
        <begin position="526"/>
        <end position="648"/>
    </location>
</feature>
<evidence type="ECO:0008006" key="6">
    <source>
        <dbReference type="Google" id="ProtNLM"/>
    </source>
</evidence>
<dbReference type="InterPro" id="IPR056074">
    <property type="entry name" value="DUF7657"/>
</dbReference>
<evidence type="ECO:0000256" key="1">
    <source>
        <dbReference type="SAM" id="Phobius"/>
    </source>
</evidence>
<comment type="caution">
    <text evidence="4">The sequence shown here is derived from an EMBL/GenBank/DDBJ whole genome shotgun (WGS) entry which is preliminary data.</text>
</comment>
<keyword evidence="1" id="KW-0472">Membrane</keyword>
<keyword evidence="1" id="KW-1133">Transmembrane helix</keyword>
<dbReference type="OrthoDB" id="3176622at2"/>
<protein>
    <recommendedName>
        <fullName evidence="6">4-amino-4-deoxy-L-arabinose transferase-like glycosyltransferase</fullName>
    </recommendedName>
</protein>
<dbReference type="RefSeq" id="WP_130351300.1">
    <property type="nucleotide sequence ID" value="NZ_SGWY01000001.1"/>
</dbReference>
<proteinExistence type="predicted"/>
<keyword evidence="1" id="KW-0812">Transmembrane</keyword>
<feature type="transmembrane region" description="Helical" evidence="1">
    <location>
        <begin position="377"/>
        <end position="398"/>
    </location>
</feature>
<gene>
    <name evidence="4" type="ORF">EV187_0334</name>
</gene>
<evidence type="ECO:0000313" key="5">
    <source>
        <dbReference type="Proteomes" id="UP000293289"/>
    </source>
</evidence>
<feature type="transmembrane region" description="Helical" evidence="1">
    <location>
        <begin position="446"/>
        <end position="466"/>
    </location>
</feature>
<feature type="transmembrane region" description="Helical" evidence="1">
    <location>
        <begin position="478"/>
        <end position="495"/>
    </location>
</feature>
<name>A0A4Q7MMB2_9MICO</name>
<keyword evidence="5" id="KW-1185">Reference proteome</keyword>